<dbReference type="InterPro" id="IPR036259">
    <property type="entry name" value="MFS_trans_sf"/>
</dbReference>
<dbReference type="Proteomes" id="UP000294854">
    <property type="component" value="Unassembled WGS sequence"/>
</dbReference>
<dbReference type="SUPFAM" id="SSF103473">
    <property type="entry name" value="MFS general substrate transporter"/>
    <property type="match status" value="1"/>
</dbReference>
<evidence type="ECO:0000256" key="3">
    <source>
        <dbReference type="ARBA" id="ARBA00022448"/>
    </source>
</evidence>
<keyword evidence="11" id="KW-1185">Reference proteome</keyword>
<dbReference type="CDD" id="cd17320">
    <property type="entry name" value="MFS_MdfA_MDR_like"/>
    <property type="match status" value="1"/>
</dbReference>
<dbReference type="Pfam" id="PF07690">
    <property type="entry name" value="MFS_1"/>
    <property type="match status" value="1"/>
</dbReference>
<dbReference type="PANTHER" id="PTHR23502:SF132">
    <property type="entry name" value="POLYAMINE TRANSPORTER 2-RELATED"/>
    <property type="match status" value="1"/>
</dbReference>
<evidence type="ECO:0000256" key="4">
    <source>
        <dbReference type="ARBA" id="ARBA00022475"/>
    </source>
</evidence>
<feature type="transmembrane region" description="Helical" evidence="8">
    <location>
        <begin position="208"/>
        <end position="235"/>
    </location>
</feature>
<dbReference type="PANTHER" id="PTHR23502">
    <property type="entry name" value="MAJOR FACILITATOR SUPERFAMILY"/>
    <property type="match status" value="1"/>
</dbReference>
<name>A0A4R5NIP2_9LACO</name>
<proteinExistence type="inferred from homology"/>
<keyword evidence="6 8" id="KW-1133">Transmembrane helix</keyword>
<dbReference type="AlphaFoldDB" id="A0A4R5NIP2"/>
<keyword evidence="3 8" id="KW-0813">Transport</keyword>
<keyword evidence="7 8" id="KW-0472">Membrane</keyword>
<dbReference type="Gene3D" id="1.20.1720.10">
    <property type="entry name" value="Multidrug resistance protein D"/>
    <property type="match status" value="1"/>
</dbReference>
<evidence type="ECO:0000313" key="11">
    <source>
        <dbReference type="Proteomes" id="UP000294854"/>
    </source>
</evidence>
<feature type="transmembrane region" description="Helical" evidence="8">
    <location>
        <begin position="168"/>
        <end position="187"/>
    </location>
</feature>
<keyword evidence="4 8" id="KW-1003">Cell membrane</keyword>
<dbReference type="GO" id="GO:0042910">
    <property type="term" value="F:xenobiotic transmembrane transporter activity"/>
    <property type="evidence" value="ECO:0007669"/>
    <property type="project" value="InterPro"/>
</dbReference>
<feature type="transmembrane region" description="Helical" evidence="8">
    <location>
        <begin position="137"/>
        <end position="162"/>
    </location>
</feature>
<dbReference type="GO" id="GO:0005886">
    <property type="term" value="C:plasma membrane"/>
    <property type="evidence" value="ECO:0007669"/>
    <property type="project" value="UniProtKB-SubCell"/>
</dbReference>
<dbReference type="InterPro" id="IPR004812">
    <property type="entry name" value="Efflux_drug-R_Bcr/CmlA"/>
</dbReference>
<sequence length="395" mass="42105">MSETATPKNSLWFSILLGTLSATGPLAIDLYLPALPQMTTELQTTTSLAQLSITSCLIGLAIGQIIIGGLSDHFGRKNPLIIGFFLFGLASLAISFTSSITLLIILRFVQGICGASGQVLSRAVARDLFSGHKLTRFYAILNSINGVFPIIAPIIGGLMIHFMPWQGVFVLLGIIGFVLVVLIMVGLPETLPTEHRTVGNFWQSLKGMGSVFSIPHFATWTIATGLIYGALFSYISASSFIFEKTFHLSPQIFSLFYALNGLGMILGNNIPGWLTARYSDRTQVRGALIVTILASAGLLISATMKPQLMVVVALIWVFVIMNGMLLTLTTSIIMNLTDRHAGSASAMVGLSQNAFGSIASPLVGVLGTGYAPMAGLIMLTNLGALGLMGRKKKTT</sequence>
<dbReference type="STRING" id="1122149.FD44_GL000966"/>
<feature type="transmembrane region" description="Helical" evidence="8">
    <location>
        <begin position="310"/>
        <end position="334"/>
    </location>
</feature>
<evidence type="ECO:0000256" key="6">
    <source>
        <dbReference type="ARBA" id="ARBA00022989"/>
    </source>
</evidence>
<organism evidence="10 11">
    <name type="scientific">Secundilactobacillus malefermentans</name>
    <dbReference type="NCBI Taxonomy" id="176292"/>
    <lineage>
        <taxon>Bacteria</taxon>
        <taxon>Bacillati</taxon>
        <taxon>Bacillota</taxon>
        <taxon>Bacilli</taxon>
        <taxon>Lactobacillales</taxon>
        <taxon>Lactobacillaceae</taxon>
        <taxon>Secundilactobacillus</taxon>
    </lineage>
</organism>
<gene>
    <name evidence="10" type="ORF">C5L31_000089</name>
</gene>
<dbReference type="InterPro" id="IPR005829">
    <property type="entry name" value="Sugar_transporter_CS"/>
</dbReference>
<feature type="transmembrane region" description="Helical" evidence="8">
    <location>
        <begin position="79"/>
        <end position="98"/>
    </location>
</feature>
<dbReference type="EMBL" id="PUFO01000076">
    <property type="protein sequence ID" value="TDG74442.1"/>
    <property type="molecule type" value="Genomic_DNA"/>
</dbReference>
<feature type="domain" description="Major facilitator superfamily (MFS) profile" evidence="9">
    <location>
        <begin position="10"/>
        <end position="392"/>
    </location>
</feature>
<comment type="caution">
    <text evidence="8">Lacks conserved residue(s) required for the propagation of feature annotation.</text>
</comment>
<evidence type="ECO:0000313" key="10">
    <source>
        <dbReference type="EMBL" id="TDG74442.1"/>
    </source>
</evidence>
<accession>A0A4R5NIP2</accession>
<evidence type="ECO:0000256" key="5">
    <source>
        <dbReference type="ARBA" id="ARBA00022692"/>
    </source>
</evidence>
<dbReference type="InterPro" id="IPR011701">
    <property type="entry name" value="MFS"/>
</dbReference>
<protein>
    <recommendedName>
        <fullName evidence="8">Bcr/CflA family efflux transporter</fullName>
    </recommendedName>
</protein>
<dbReference type="GO" id="GO:1990961">
    <property type="term" value="P:xenobiotic detoxification by transmembrane export across the plasma membrane"/>
    <property type="evidence" value="ECO:0007669"/>
    <property type="project" value="InterPro"/>
</dbReference>
<evidence type="ECO:0000256" key="8">
    <source>
        <dbReference type="RuleBase" id="RU365088"/>
    </source>
</evidence>
<dbReference type="InterPro" id="IPR020846">
    <property type="entry name" value="MFS_dom"/>
</dbReference>
<feature type="transmembrane region" description="Helical" evidence="8">
    <location>
        <begin position="48"/>
        <end position="67"/>
    </location>
</feature>
<feature type="transmembrane region" description="Helical" evidence="8">
    <location>
        <begin position="370"/>
        <end position="389"/>
    </location>
</feature>
<comment type="subcellular location">
    <subcellularLocation>
        <location evidence="1 8">Cell membrane</location>
        <topology evidence="1 8">Multi-pass membrane protein</topology>
    </subcellularLocation>
</comment>
<dbReference type="PROSITE" id="PS00216">
    <property type="entry name" value="SUGAR_TRANSPORT_1"/>
    <property type="match status" value="1"/>
</dbReference>
<dbReference type="RefSeq" id="WP_010619008.1">
    <property type="nucleotide sequence ID" value="NZ_PUFO01000076.1"/>
</dbReference>
<evidence type="ECO:0000256" key="1">
    <source>
        <dbReference type="ARBA" id="ARBA00004651"/>
    </source>
</evidence>
<dbReference type="PROSITE" id="PS50850">
    <property type="entry name" value="MFS"/>
    <property type="match status" value="1"/>
</dbReference>
<dbReference type="NCBIfam" id="TIGR00710">
    <property type="entry name" value="efflux_Bcr_CflA"/>
    <property type="match status" value="1"/>
</dbReference>
<comment type="caution">
    <text evidence="10">The sequence shown here is derived from an EMBL/GenBank/DDBJ whole genome shotgun (WGS) entry which is preliminary data.</text>
</comment>
<feature type="transmembrane region" description="Helical" evidence="8">
    <location>
        <begin position="286"/>
        <end position="304"/>
    </location>
</feature>
<feature type="transmembrane region" description="Helical" evidence="8">
    <location>
        <begin position="12"/>
        <end position="28"/>
    </location>
</feature>
<feature type="transmembrane region" description="Helical" evidence="8">
    <location>
        <begin position="255"/>
        <end position="274"/>
    </location>
</feature>
<keyword evidence="5 8" id="KW-0812">Transmembrane</keyword>
<reference evidence="10 11" key="1">
    <citation type="journal article" date="2019" name="Appl. Microbiol. Biotechnol.">
        <title>Uncovering carbohydrate metabolism through a genotype-phenotype association study of 56 lactic acid bacteria genomes.</title>
        <authorList>
            <person name="Buron-Moles G."/>
            <person name="Chailyan A."/>
            <person name="Dolejs I."/>
            <person name="Forster J."/>
            <person name="Miks M.H."/>
        </authorList>
    </citation>
    <scope>NUCLEOTIDE SEQUENCE [LARGE SCALE GENOMIC DNA]</scope>
    <source>
        <strain evidence="10 11">ATCC 49373</strain>
    </source>
</reference>
<evidence type="ECO:0000259" key="9">
    <source>
        <dbReference type="PROSITE" id="PS50850"/>
    </source>
</evidence>
<evidence type="ECO:0000256" key="7">
    <source>
        <dbReference type="ARBA" id="ARBA00023136"/>
    </source>
</evidence>
<evidence type="ECO:0000256" key="2">
    <source>
        <dbReference type="ARBA" id="ARBA00006236"/>
    </source>
</evidence>
<comment type="similarity">
    <text evidence="2 8">Belongs to the major facilitator superfamily. Bcr/CmlA family.</text>
</comment>